<evidence type="ECO:0000313" key="2">
    <source>
        <dbReference type="Proteomes" id="UP001286313"/>
    </source>
</evidence>
<protein>
    <submittedName>
        <fullName evidence="1">Uncharacterized protein</fullName>
    </submittedName>
</protein>
<dbReference type="EMBL" id="JAWQEG010002943">
    <property type="protein sequence ID" value="KAK3868773.1"/>
    <property type="molecule type" value="Genomic_DNA"/>
</dbReference>
<evidence type="ECO:0000313" key="1">
    <source>
        <dbReference type="EMBL" id="KAK3868773.1"/>
    </source>
</evidence>
<dbReference type="Proteomes" id="UP001286313">
    <property type="component" value="Unassembled WGS sequence"/>
</dbReference>
<accession>A0AAE1F9M6</accession>
<gene>
    <name evidence="1" type="ORF">Pcinc_025811</name>
</gene>
<organism evidence="1 2">
    <name type="scientific">Petrolisthes cinctipes</name>
    <name type="common">Flat porcelain crab</name>
    <dbReference type="NCBI Taxonomy" id="88211"/>
    <lineage>
        <taxon>Eukaryota</taxon>
        <taxon>Metazoa</taxon>
        <taxon>Ecdysozoa</taxon>
        <taxon>Arthropoda</taxon>
        <taxon>Crustacea</taxon>
        <taxon>Multicrustacea</taxon>
        <taxon>Malacostraca</taxon>
        <taxon>Eumalacostraca</taxon>
        <taxon>Eucarida</taxon>
        <taxon>Decapoda</taxon>
        <taxon>Pleocyemata</taxon>
        <taxon>Anomura</taxon>
        <taxon>Galatheoidea</taxon>
        <taxon>Porcellanidae</taxon>
        <taxon>Petrolisthes</taxon>
    </lineage>
</organism>
<proteinExistence type="predicted"/>
<sequence>MPATARHHTPISWSEQSTPASLPIHIQDAVPSPAAVHRLRLMSALLKDDDDDAEQITEEELRRALSRGRGSSPGDDSITYAVLRLLQQVPGNPLLRLYNLCLHDGCVPRAWTSSKIVPSFGENLTQSFRVPIS</sequence>
<name>A0AAE1F9M6_PETCI</name>
<keyword evidence="2" id="KW-1185">Reference proteome</keyword>
<dbReference type="AlphaFoldDB" id="A0AAE1F9M6"/>
<comment type="caution">
    <text evidence="1">The sequence shown here is derived from an EMBL/GenBank/DDBJ whole genome shotgun (WGS) entry which is preliminary data.</text>
</comment>
<reference evidence="1" key="1">
    <citation type="submission" date="2023-10" db="EMBL/GenBank/DDBJ databases">
        <title>Genome assemblies of two species of porcelain crab, Petrolisthes cinctipes and Petrolisthes manimaculis (Anomura: Porcellanidae).</title>
        <authorList>
            <person name="Angst P."/>
        </authorList>
    </citation>
    <scope>NUCLEOTIDE SEQUENCE</scope>
    <source>
        <strain evidence="1">PB745_01</strain>
        <tissue evidence="1">Gill</tissue>
    </source>
</reference>